<keyword evidence="2 5" id="KW-0812">Transmembrane</keyword>
<sequence length="411" mass="44006">MSKLNLGLALIGGLVLFLSVVVGALRASAYLPSEPIVAVVFGVALGPVGFDVLRLTPLGPPRAVLEQVARLTIAVAVTSIALRLPPSYYRRRARALAAVLGPGMAFMWLASSLVAYAALSLPPWTALLVGAVVTPTDPVLANTIVVGRTAAENIPERLRYFLSGEAGINDGAAYLFVFLPLLILRYPVEAALSEWVVSTLVWEVGGAVVLGALIGSAVGRVERWTSERRYVEKASVLTVTIALTFAVLGFVKLLGSDGILAVFVAGAAYNWQANPRDEAREQRVEEVFNRLFTLPVFVFFGMSIPWVGWATLGWRGAVLVGGVLAFRRLPMILLLRRYVDPIDDLRAALFAGWFGPIGVAAIFYSLLAVRETELEIAWTAGSLLVGGSLLAHGLTATPLTHRYGELGDDAE</sequence>
<feature type="transmembrane region" description="Helical" evidence="5">
    <location>
        <begin position="347"/>
        <end position="370"/>
    </location>
</feature>
<evidence type="ECO:0000313" key="7">
    <source>
        <dbReference type="EMBL" id="MFC6826108.1"/>
    </source>
</evidence>
<feature type="transmembrane region" description="Helical" evidence="5">
    <location>
        <begin position="6"/>
        <end position="25"/>
    </location>
</feature>
<feature type="transmembrane region" description="Helical" evidence="5">
    <location>
        <begin position="230"/>
        <end position="248"/>
    </location>
</feature>
<dbReference type="RefSeq" id="WP_379697212.1">
    <property type="nucleotide sequence ID" value="NZ_JBHSXH010000015.1"/>
</dbReference>
<protein>
    <submittedName>
        <fullName evidence="7">Cation:proton antiporter</fullName>
    </submittedName>
</protein>
<accession>A0ABD5U3J2</accession>
<comment type="subcellular location">
    <subcellularLocation>
        <location evidence="1">Membrane</location>
        <topology evidence="1">Multi-pass membrane protein</topology>
    </subcellularLocation>
</comment>
<evidence type="ECO:0000256" key="1">
    <source>
        <dbReference type="ARBA" id="ARBA00004141"/>
    </source>
</evidence>
<dbReference type="PANTHER" id="PTHR31382">
    <property type="entry name" value="NA(+)/H(+) ANTIPORTER"/>
    <property type="match status" value="1"/>
</dbReference>
<evidence type="ECO:0000256" key="4">
    <source>
        <dbReference type="ARBA" id="ARBA00023136"/>
    </source>
</evidence>
<feature type="transmembrane region" description="Helical" evidence="5">
    <location>
        <begin position="96"/>
        <end position="118"/>
    </location>
</feature>
<evidence type="ECO:0000256" key="2">
    <source>
        <dbReference type="ARBA" id="ARBA00022692"/>
    </source>
</evidence>
<name>A0ABD5U3J2_9EURY</name>
<feature type="transmembrane region" description="Helical" evidence="5">
    <location>
        <begin position="124"/>
        <end position="146"/>
    </location>
</feature>
<feature type="transmembrane region" description="Helical" evidence="5">
    <location>
        <begin position="37"/>
        <end position="55"/>
    </location>
</feature>
<keyword evidence="3 5" id="KW-1133">Transmembrane helix</keyword>
<dbReference type="EMBL" id="JBHSXH010000015">
    <property type="protein sequence ID" value="MFC6826108.1"/>
    <property type="molecule type" value="Genomic_DNA"/>
</dbReference>
<dbReference type="Pfam" id="PF00999">
    <property type="entry name" value="Na_H_Exchanger"/>
    <property type="match status" value="1"/>
</dbReference>
<dbReference type="InterPro" id="IPR004712">
    <property type="entry name" value="Na+/H+_antiporter_fungi"/>
</dbReference>
<evidence type="ECO:0000313" key="8">
    <source>
        <dbReference type="Proteomes" id="UP001596408"/>
    </source>
</evidence>
<keyword evidence="8" id="KW-1185">Reference proteome</keyword>
<dbReference type="InterPro" id="IPR006153">
    <property type="entry name" value="Cation/H_exchanger_TM"/>
</dbReference>
<dbReference type="Gene3D" id="6.10.140.1330">
    <property type="match status" value="1"/>
</dbReference>
<evidence type="ECO:0000259" key="6">
    <source>
        <dbReference type="Pfam" id="PF00999"/>
    </source>
</evidence>
<gene>
    <name evidence="7" type="ORF">ACFQEV_14065</name>
</gene>
<feature type="transmembrane region" description="Helical" evidence="5">
    <location>
        <begin position="376"/>
        <end position="394"/>
    </location>
</feature>
<dbReference type="AlphaFoldDB" id="A0ABD5U3J2"/>
<proteinExistence type="predicted"/>
<feature type="domain" description="Cation/H+ exchanger transmembrane" evidence="6">
    <location>
        <begin position="21"/>
        <end position="400"/>
    </location>
</feature>
<dbReference type="GO" id="GO:0016020">
    <property type="term" value="C:membrane"/>
    <property type="evidence" value="ECO:0007669"/>
    <property type="project" value="UniProtKB-SubCell"/>
</dbReference>
<comment type="caution">
    <text evidence="7">The sequence shown here is derived from an EMBL/GenBank/DDBJ whole genome shotgun (WGS) entry which is preliminary data.</text>
</comment>
<dbReference type="Proteomes" id="UP001596408">
    <property type="component" value="Unassembled WGS sequence"/>
</dbReference>
<reference evidence="7 8" key="1">
    <citation type="journal article" date="2019" name="Int. J. Syst. Evol. Microbiol.">
        <title>The Global Catalogue of Microorganisms (GCM) 10K type strain sequencing project: providing services to taxonomists for standard genome sequencing and annotation.</title>
        <authorList>
            <consortium name="The Broad Institute Genomics Platform"/>
            <consortium name="The Broad Institute Genome Sequencing Center for Infectious Disease"/>
            <person name="Wu L."/>
            <person name="Ma J."/>
        </authorList>
    </citation>
    <scope>NUCLEOTIDE SEQUENCE [LARGE SCALE GENOMIC DNA]</scope>
    <source>
        <strain evidence="7 8">YIM 94188</strain>
    </source>
</reference>
<feature type="transmembrane region" description="Helical" evidence="5">
    <location>
        <begin position="167"/>
        <end position="188"/>
    </location>
</feature>
<feature type="transmembrane region" description="Helical" evidence="5">
    <location>
        <begin position="200"/>
        <end position="218"/>
    </location>
</feature>
<evidence type="ECO:0000256" key="5">
    <source>
        <dbReference type="SAM" id="Phobius"/>
    </source>
</evidence>
<dbReference type="PANTHER" id="PTHR31382:SF1">
    <property type="entry name" value="SODIUM ION_PROTON EXCHANGER (EUROFUNG)"/>
    <property type="match status" value="1"/>
</dbReference>
<organism evidence="7 8">
    <name type="scientific">Halopelagius fulvigenes</name>
    <dbReference type="NCBI Taxonomy" id="1198324"/>
    <lineage>
        <taxon>Archaea</taxon>
        <taxon>Methanobacteriati</taxon>
        <taxon>Methanobacteriota</taxon>
        <taxon>Stenosarchaea group</taxon>
        <taxon>Halobacteria</taxon>
        <taxon>Halobacteriales</taxon>
        <taxon>Haloferacaceae</taxon>
    </lineage>
</organism>
<evidence type="ECO:0000256" key="3">
    <source>
        <dbReference type="ARBA" id="ARBA00022989"/>
    </source>
</evidence>
<keyword evidence="4 5" id="KW-0472">Membrane</keyword>